<accession>A0A8B6FH55</accession>
<dbReference type="Proteomes" id="UP000596742">
    <property type="component" value="Unassembled WGS sequence"/>
</dbReference>
<name>A0A8B6FH55_MYTGA</name>
<sequence>VVVEADIRPLLFEGSSSRYGNHMQGCNDVFVEFSLDIPLLIKRIKTLISGLMVTMMISYGNHDRVTVSRMSCESREIFLRPSCDSRTIIVFIKMVYVGTHDNVFIAQQSHDCVRHSYNSHKTVTRRAKKVHVQFSSHDIRQHHDAQNIVRLSYDDHRLPTI</sequence>
<reference evidence="1" key="1">
    <citation type="submission" date="2018-11" db="EMBL/GenBank/DDBJ databases">
        <authorList>
            <person name="Alioto T."/>
            <person name="Alioto T."/>
        </authorList>
    </citation>
    <scope>NUCLEOTIDE SEQUENCE</scope>
</reference>
<dbReference type="EMBL" id="UYJE01006910">
    <property type="protein sequence ID" value="VDI50103.1"/>
    <property type="molecule type" value="Genomic_DNA"/>
</dbReference>
<protein>
    <submittedName>
        <fullName evidence="1">Uncharacterized protein</fullName>
    </submittedName>
</protein>
<evidence type="ECO:0000313" key="2">
    <source>
        <dbReference type="Proteomes" id="UP000596742"/>
    </source>
</evidence>
<organism evidence="1 2">
    <name type="scientific">Mytilus galloprovincialis</name>
    <name type="common">Mediterranean mussel</name>
    <dbReference type="NCBI Taxonomy" id="29158"/>
    <lineage>
        <taxon>Eukaryota</taxon>
        <taxon>Metazoa</taxon>
        <taxon>Spiralia</taxon>
        <taxon>Lophotrochozoa</taxon>
        <taxon>Mollusca</taxon>
        <taxon>Bivalvia</taxon>
        <taxon>Autobranchia</taxon>
        <taxon>Pteriomorphia</taxon>
        <taxon>Mytilida</taxon>
        <taxon>Mytiloidea</taxon>
        <taxon>Mytilidae</taxon>
        <taxon>Mytilinae</taxon>
        <taxon>Mytilus</taxon>
    </lineage>
</organism>
<feature type="non-terminal residue" evidence="1">
    <location>
        <position position="161"/>
    </location>
</feature>
<gene>
    <name evidence="1" type="ORF">MGAL_10B011322</name>
</gene>
<keyword evidence="2" id="KW-1185">Reference proteome</keyword>
<comment type="caution">
    <text evidence="1">The sequence shown here is derived from an EMBL/GenBank/DDBJ whole genome shotgun (WGS) entry which is preliminary data.</text>
</comment>
<dbReference type="AlphaFoldDB" id="A0A8B6FH55"/>
<evidence type="ECO:0000313" key="1">
    <source>
        <dbReference type="EMBL" id="VDI50103.1"/>
    </source>
</evidence>
<proteinExistence type="predicted"/>